<proteinExistence type="predicted"/>
<dbReference type="EMBL" id="AAWS01000026">
    <property type="protein sequence ID" value="EAY27185.1"/>
    <property type="molecule type" value="Genomic_DNA"/>
</dbReference>
<gene>
    <name evidence="1" type="ORF">M23134_08459</name>
</gene>
<keyword evidence="2" id="KW-1185">Reference proteome</keyword>
<reference evidence="1 2" key="1">
    <citation type="submission" date="2007-01" db="EMBL/GenBank/DDBJ databases">
        <authorList>
            <person name="Haygood M."/>
            <person name="Podell S."/>
            <person name="Anderson C."/>
            <person name="Hopkinson B."/>
            <person name="Roe K."/>
            <person name="Barbeau K."/>
            <person name="Gaasterland T."/>
            <person name="Ferriera S."/>
            <person name="Johnson J."/>
            <person name="Kravitz S."/>
            <person name="Beeson K."/>
            <person name="Sutton G."/>
            <person name="Rogers Y.-H."/>
            <person name="Friedman R."/>
            <person name="Frazier M."/>
            <person name="Venter J.C."/>
        </authorList>
    </citation>
    <scope>NUCLEOTIDE SEQUENCE [LARGE SCALE GENOMIC DNA]</scope>
    <source>
        <strain evidence="1 2">ATCC 23134</strain>
    </source>
</reference>
<comment type="caution">
    <text evidence="1">The sequence shown here is derived from an EMBL/GenBank/DDBJ whole genome shotgun (WGS) entry which is preliminary data.</text>
</comment>
<protein>
    <submittedName>
        <fullName evidence="1">Uncharacterized protein</fullName>
    </submittedName>
</protein>
<evidence type="ECO:0000313" key="2">
    <source>
        <dbReference type="Proteomes" id="UP000004095"/>
    </source>
</evidence>
<accession>A1ZR96</accession>
<sequence length="417" mass="46756">MLGRFNSSGVVLEQMVLMIKQGNINAQNVVLEIQHFIALKKINPLDAKNIKEIYPLAKEIAKNPNSEFAKAIKGNSELIEAWAVLHKSGADEATKLGKKGELEEIRKYLDDNPSKTIDDVAKEIKNAGEYKKWVKTLVKSNNSGFTSVKIGTMRTLPKAKKTASNMEKGLEVLLSEYKQKFAGLAKNLPDRLKVIFSNSPPSGYSHSTTVDAFVSRMQKKNVKLSPEDIKTLKTMEVDGKLEKVLVFANITYSNKSATVLKKYLEFRGVIAHELGHAFHWNTGMVTNSSFIHRSVDNLYTNCENVFNILPQSTLQLLKPQSARELRKVFGKQVNGIDDKALEYYWDAIGDLSLALSKGKTGFGRLDKLSYYSSKNTPQKELIAHTSDYYLNGNPLVEKVFGKNMKALLDDFGNTYFK</sequence>
<organism evidence="1 2">
    <name type="scientific">Microscilla marina ATCC 23134</name>
    <dbReference type="NCBI Taxonomy" id="313606"/>
    <lineage>
        <taxon>Bacteria</taxon>
        <taxon>Pseudomonadati</taxon>
        <taxon>Bacteroidota</taxon>
        <taxon>Cytophagia</taxon>
        <taxon>Cytophagales</taxon>
        <taxon>Microscillaceae</taxon>
        <taxon>Microscilla</taxon>
    </lineage>
</organism>
<name>A1ZR96_MICM2</name>
<dbReference type="AlphaFoldDB" id="A1ZR96"/>
<evidence type="ECO:0000313" key="1">
    <source>
        <dbReference type="EMBL" id="EAY27185.1"/>
    </source>
</evidence>
<dbReference type="Proteomes" id="UP000004095">
    <property type="component" value="Unassembled WGS sequence"/>
</dbReference>